<organism evidence="8 9">
    <name type="scientific">Tardiphaga robiniae</name>
    <dbReference type="NCBI Taxonomy" id="943830"/>
    <lineage>
        <taxon>Bacteria</taxon>
        <taxon>Pseudomonadati</taxon>
        <taxon>Pseudomonadota</taxon>
        <taxon>Alphaproteobacteria</taxon>
        <taxon>Hyphomicrobiales</taxon>
        <taxon>Nitrobacteraceae</taxon>
        <taxon>Tardiphaga</taxon>
    </lineage>
</organism>
<dbReference type="SUPFAM" id="SSF90002">
    <property type="entry name" value="Hypothetical protein YjiA, C-terminal domain"/>
    <property type="match status" value="1"/>
</dbReference>
<dbReference type="AlphaFoldDB" id="A0A7G6TSX8"/>
<sequence>MTAASSAKIPVTVVGGFLGAGKTTYLNHLLRTGSARYAVLVNDFGAVNIDAGLIAQHDGTTMTLTNGCVCCSIGGGFLDTLGRILDDAIPFDHIIIEASGVGDPWRIAEIALVEPSLRLNAVIVLADASRISKLLIDSRVGDTVRGQFDRCSLVLLNKVDLLNRTAVDAARATVAALRPDIQIIETTEHTLPVLPDGEVKATSRFAATAVDDRADHESAFRRWSYRRSGTFDRGQLTAALAALPPQLLRLKGPCRIAGDASPALLQMVGQDWALTPAPADMTAQNDIMLVGVGTDALPDAGALDAILDGALIQVSQTHPTTADLNRRHAAFTL</sequence>
<keyword evidence="2" id="KW-0378">Hydrolase</keyword>
<dbReference type="Pfam" id="PF07683">
    <property type="entry name" value="CobW_C"/>
    <property type="match status" value="1"/>
</dbReference>
<protein>
    <submittedName>
        <fullName evidence="8">GTP-binding protein</fullName>
    </submittedName>
</protein>
<evidence type="ECO:0000259" key="7">
    <source>
        <dbReference type="SMART" id="SM00833"/>
    </source>
</evidence>
<dbReference type="InterPro" id="IPR027417">
    <property type="entry name" value="P-loop_NTPase"/>
</dbReference>
<evidence type="ECO:0000256" key="6">
    <source>
        <dbReference type="ARBA" id="ARBA00049117"/>
    </source>
</evidence>
<dbReference type="InterPro" id="IPR003495">
    <property type="entry name" value="CobW/HypB/UreG_nucleotide-bd"/>
</dbReference>
<gene>
    <name evidence="8" type="ORF">HB776_00330</name>
</gene>
<comment type="function">
    <text evidence="5">Zinc chaperone that directly transfers zinc cofactor to target proteins, thereby activating them. Zinc is transferred from the CXCC motif in the GTPase domain to the zinc binding site in target proteins in a process requiring GTP hydrolysis.</text>
</comment>
<comment type="similarity">
    <text evidence="4">Belongs to the SIMIBI class G3E GTPase family. ZNG1 subfamily.</text>
</comment>
<name>A0A7G6TSX8_9BRAD</name>
<dbReference type="PANTHER" id="PTHR13748:SF62">
    <property type="entry name" value="COBW DOMAIN-CONTAINING PROTEIN"/>
    <property type="match status" value="1"/>
</dbReference>
<evidence type="ECO:0000256" key="3">
    <source>
        <dbReference type="ARBA" id="ARBA00023186"/>
    </source>
</evidence>
<dbReference type="EMBL" id="CP050292">
    <property type="protein sequence ID" value="QND69860.1"/>
    <property type="molecule type" value="Genomic_DNA"/>
</dbReference>
<dbReference type="GO" id="GO:0016787">
    <property type="term" value="F:hydrolase activity"/>
    <property type="evidence" value="ECO:0007669"/>
    <property type="project" value="UniProtKB-KW"/>
</dbReference>
<dbReference type="CDD" id="cd03112">
    <property type="entry name" value="CobW-like"/>
    <property type="match status" value="1"/>
</dbReference>
<dbReference type="InterPro" id="IPR011629">
    <property type="entry name" value="CobW-like_C"/>
</dbReference>
<reference evidence="9" key="1">
    <citation type="journal article" date="2020" name="Mol. Plant Microbe">
        <title>Rhizobial microsymbionts of the narrowly endemic Oxytropis species growing in Kamchatka are characterized by significant genetic diversity and possess a set of genes that are associated with T3SS and T6SS secretion systems and can affect the development of symbiosis.</title>
        <authorList>
            <person name="Safronova V."/>
            <person name="Guro P."/>
            <person name="Sazanova A."/>
            <person name="Kuznetsova I."/>
            <person name="Belimov A."/>
            <person name="Yakubov V."/>
            <person name="Chirak E."/>
            <person name="Afonin A."/>
            <person name="Gogolev Y."/>
            <person name="Andronov E."/>
            <person name="Tikhonovich I."/>
        </authorList>
    </citation>
    <scope>NUCLEOTIDE SEQUENCE [LARGE SCALE GENOMIC DNA]</scope>
    <source>
        <strain evidence="9">581</strain>
    </source>
</reference>
<dbReference type="Gene3D" id="3.30.1220.10">
    <property type="entry name" value="CobW-like, C-terminal domain"/>
    <property type="match status" value="1"/>
</dbReference>
<evidence type="ECO:0000256" key="5">
    <source>
        <dbReference type="ARBA" id="ARBA00045658"/>
    </source>
</evidence>
<comment type="catalytic activity">
    <reaction evidence="6">
        <text>GTP + H2O = GDP + phosphate + H(+)</text>
        <dbReference type="Rhea" id="RHEA:19669"/>
        <dbReference type="ChEBI" id="CHEBI:15377"/>
        <dbReference type="ChEBI" id="CHEBI:15378"/>
        <dbReference type="ChEBI" id="CHEBI:37565"/>
        <dbReference type="ChEBI" id="CHEBI:43474"/>
        <dbReference type="ChEBI" id="CHEBI:58189"/>
    </reaction>
    <physiologicalReaction direction="left-to-right" evidence="6">
        <dbReference type="Rhea" id="RHEA:19670"/>
    </physiologicalReaction>
</comment>
<evidence type="ECO:0000256" key="4">
    <source>
        <dbReference type="ARBA" id="ARBA00034320"/>
    </source>
</evidence>
<dbReference type="GO" id="GO:0000166">
    <property type="term" value="F:nucleotide binding"/>
    <property type="evidence" value="ECO:0007669"/>
    <property type="project" value="UniProtKB-KW"/>
</dbReference>
<dbReference type="RefSeq" id="WP_184514216.1">
    <property type="nucleotide sequence ID" value="NZ_CP050292.1"/>
</dbReference>
<evidence type="ECO:0000256" key="2">
    <source>
        <dbReference type="ARBA" id="ARBA00022801"/>
    </source>
</evidence>
<dbReference type="InterPro" id="IPR036627">
    <property type="entry name" value="CobW-likC_sf"/>
</dbReference>
<dbReference type="SUPFAM" id="SSF52540">
    <property type="entry name" value="P-loop containing nucleoside triphosphate hydrolases"/>
    <property type="match status" value="1"/>
</dbReference>
<evidence type="ECO:0000256" key="1">
    <source>
        <dbReference type="ARBA" id="ARBA00022741"/>
    </source>
</evidence>
<evidence type="ECO:0000313" key="8">
    <source>
        <dbReference type="EMBL" id="QND69860.1"/>
    </source>
</evidence>
<keyword evidence="3" id="KW-0143">Chaperone</keyword>
<proteinExistence type="inferred from homology"/>
<dbReference type="InterPro" id="IPR051316">
    <property type="entry name" value="Zinc-reg_GTPase_activator"/>
</dbReference>
<dbReference type="Pfam" id="PF02492">
    <property type="entry name" value="cobW"/>
    <property type="match status" value="1"/>
</dbReference>
<feature type="domain" description="CobW C-terminal" evidence="7">
    <location>
        <begin position="220"/>
        <end position="311"/>
    </location>
</feature>
<dbReference type="Proteomes" id="UP000515291">
    <property type="component" value="Chromosome"/>
</dbReference>
<keyword evidence="1" id="KW-0547">Nucleotide-binding</keyword>
<evidence type="ECO:0000313" key="9">
    <source>
        <dbReference type="Proteomes" id="UP000515291"/>
    </source>
</evidence>
<dbReference type="GO" id="GO:0005737">
    <property type="term" value="C:cytoplasm"/>
    <property type="evidence" value="ECO:0007669"/>
    <property type="project" value="TreeGrafter"/>
</dbReference>
<dbReference type="KEGG" id="trb:HB776_00330"/>
<dbReference type="SMART" id="SM00833">
    <property type="entry name" value="CobW_C"/>
    <property type="match status" value="1"/>
</dbReference>
<dbReference type="PANTHER" id="PTHR13748">
    <property type="entry name" value="COBW-RELATED"/>
    <property type="match status" value="1"/>
</dbReference>
<dbReference type="Gene3D" id="3.40.50.300">
    <property type="entry name" value="P-loop containing nucleotide triphosphate hydrolases"/>
    <property type="match status" value="1"/>
</dbReference>
<accession>A0A7G6TSX8</accession>